<feature type="domain" description="RH2" evidence="17">
    <location>
        <begin position="313"/>
        <end position="382"/>
    </location>
</feature>
<keyword evidence="4" id="KW-0813">Transport</keyword>
<dbReference type="GO" id="GO:0005829">
    <property type="term" value="C:cytosol"/>
    <property type="evidence" value="ECO:0007669"/>
    <property type="project" value="UniProtKB-SubCell"/>
</dbReference>
<reference evidence="18" key="1">
    <citation type="submission" date="2025-08" db="UniProtKB">
        <authorList>
            <consortium name="Ensembl"/>
        </authorList>
    </citation>
    <scope>IDENTIFICATION</scope>
</reference>
<dbReference type="InterPro" id="IPR021563">
    <property type="entry name" value="RILP_dimer"/>
</dbReference>
<dbReference type="GO" id="GO:0051959">
    <property type="term" value="F:dynein light intermediate chain binding"/>
    <property type="evidence" value="ECO:0007669"/>
    <property type="project" value="TreeGrafter"/>
</dbReference>
<keyword evidence="6" id="KW-0653">Protein transport</keyword>
<dbReference type="GO" id="GO:0046983">
    <property type="term" value="F:protein dimerization activity"/>
    <property type="evidence" value="ECO:0007669"/>
    <property type="project" value="InterPro"/>
</dbReference>
<dbReference type="InterPro" id="IPR051241">
    <property type="entry name" value="DZIP_RILPL"/>
</dbReference>
<evidence type="ECO:0000256" key="10">
    <source>
        <dbReference type="ARBA" id="ARBA00023273"/>
    </source>
</evidence>
<feature type="compositionally biased region" description="Pro residues" evidence="15">
    <location>
        <begin position="256"/>
        <end position="265"/>
    </location>
</feature>
<dbReference type="GO" id="GO:0031267">
    <property type="term" value="F:small GTPase binding"/>
    <property type="evidence" value="ECO:0007669"/>
    <property type="project" value="TreeGrafter"/>
</dbReference>
<evidence type="ECO:0000313" key="19">
    <source>
        <dbReference type="Proteomes" id="UP000472267"/>
    </source>
</evidence>
<feature type="domain" description="RH1" evidence="16">
    <location>
        <begin position="3"/>
        <end position="97"/>
    </location>
</feature>
<evidence type="ECO:0000256" key="11">
    <source>
        <dbReference type="ARBA" id="ARBA00038318"/>
    </source>
</evidence>
<dbReference type="GO" id="GO:0036064">
    <property type="term" value="C:ciliary basal body"/>
    <property type="evidence" value="ECO:0007669"/>
    <property type="project" value="TreeGrafter"/>
</dbReference>
<evidence type="ECO:0000256" key="5">
    <source>
        <dbReference type="ARBA" id="ARBA00022490"/>
    </source>
</evidence>
<dbReference type="Ensembl" id="ENSSFAT00005036790.1">
    <property type="protein sequence ID" value="ENSSFAP00005035452.1"/>
    <property type="gene ID" value="ENSSFAG00005017944.1"/>
</dbReference>
<feature type="coiled-coil region" evidence="14">
    <location>
        <begin position="102"/>
        <end position="189"/>
    </location>
</feature>
<dbReference type="GO" id="GO:0015031">
    <property type="term" value="P:protein transport"/>
    <property type="evidence" value="ECO:0007669"/>
    <property type="project" value="UniProtKB-KW"/>
</dbReference>
<evidence type="ECO:0000256" key="15">
    <source>
        <dbReference type="SAM" id="MobiDB-lite"/>
    </source>
</evidence>
<dbReference type="InterPro" id="IPR034743">
    <property type="entry name" value="RH1"/>
</dbReference>
<dbReference type="FunFam" id="1.20.58.1770:FF:000002">
    <property type="entry name" value="RILP-like protein 1 isoform X1"/>
    <property type="match status" value="1"/>
</dbReference>
<dbReference type="GO" id="GO:0005813">
    <property type="term" value="C:centrosome"/>
    <property type="evidence" value="ECO:0007669"/>
    <property type="project" value="UniProtKB-SubCell"/>
</dbReference>
<dbReference type="Gene3D" id="6.10.230.10">
    <property type="match status" value="1"/>
</dbReference>
<dbReference type="AlphaFoldDB" id="A0A672I2K8"/>
<proteinExistence type="inferred from homology"/>
<evidence type="ECO:0000256" key="13">
    <source>
        <dbReference type="ARBA" id="ARBA00042424"/>
    </source>
</evidence>
<organism evidence="18 19">
    <name type="scientific">Salarias fasciatus</name>
    <name type="common">Jewelled blenny</name>
    <name type="synonym">Blennius fasciatus</name>
    <dbReference type="NCBI Taxonomy" id="181472"/>
    <lineage>
        <taxon>Eukaryota</taxon>
        <taxon>Metazoa</taxon>
        <taxon>Chordata</taxon>
        <taxon>Craniata</taxon>
        <taxon>Vertebrata</taxon>
        <taxon>Euteleostomi</taxon>
        <taxon>Actinopterygii</taxon>
        <taxon>Neopterygii</taxon>
        <taxon>Teleostei</taxon>
        <taxon>Neoteleostei</taxon>
        <taxon>Acanthomorphata</taxon>
        <taxon>Ovalentaria</taxon>
        <taxon>Blenniimorphae</taxon>
        <taxon>Blenniiformes</taxon>
        <taxon>Blennioidei</taxon>
        <taxon>Blenniidae</taxon>
        <taxon>Salariinae</taxon>
        <taxon>Salarias</taxon>
    </lineage>
</organism>
<evidence type="ECO:0000256" key="4">
    <source>
        <dbReference type="ARBA" id="ARBA00022448"/>
    </source>
</evidence>
<keyword evidence="8" id="KW-0969">Cilium</keyword>
<name>A0A672I2K8_SALFA</name>
<reference evidence="18" key="2">
    <citation type="submission" date="2025-09" db="UniProtKB">
        <authorList>
            <consortium name="Ensembl"/>
        </authorList>
    </citation>
    <scope>IDENTIFICATION</scope>
</reference>
<evidence type="ECO:0000256" key="3">
    <source>
        <dbReference type="ARBA" id="ARBA00004514"/>
    </source>
</evidence>
<dbReference type="CDD" id="cd14445">
    <property type="entry name" value="RILP-like"/>
    <property type="match status" value="1"/>
</dbReference>
<dbReference type="SUPFAM" id="SSF161256">
    <property type="entry name" value="RILP dimerisation region"/>
    <property type="match status" value="1"/>
</dbReference>
<dbReference type="Pfam" id="PF11461">
    <property type="entry name" value="RILP"/>
    <property type="match status" value="1"/>
</dbReference>
<keyword evidence="10" id="KW-0966">Cell projection</keyword>
<comment type="similarity">
    <text evidence="11">Belongs to the RILPL family.</text>
</comment>
<evidence type="ECO:0000256" key="6">
    <source>
        <dbReference type="ARBA" id="ARBA00022927"/>
    </source>
</evidence>
<dbReference type="Pfam" id="PF09744">
    <property type="entry name" value="RH1"/>
    <property type="match status" value="1"/>
</dbReference>
<accession>A0A672I2K8</accession>
<evidence type="ECO:0000256" key="14">
    <source>
        <dbReference type="SAM" id="Coils"/>
    </source>
</evidence>
<evidence type="ECO:0000259" key="16">
    <source>
        <dbReference type="PROSITE" id="PS51776"/>
    </source>
</evidence>
<dbReference type="PROSITE" id="PS51776">
    <property type="entry name" value="RH1"/>
    <property type="match status" value="1"/>
</dbReference>
<dbReference type="InterPro" id="IPR034744">
    <property type="entry name" value="RH2"/>
</dbReference>
<sequence>MEESGSALEKNVADLTVMDVYDIAAVVGQEFERIIDQYGCEALSRLMPKVVRVLEILEVMVSRSSISPETEELRLELDKLRLERLDRLEKEKKHRKELELVEDVWRGEAQDLLSQIAQLQEENKTLLTNMSIKDPMSEEDLQRHEGMTERERQVMKKLKEVVDKQRDEIRAKDRELTLKNEDIEALQQQQSRLMKINHDLRHKISVVEAQGKALIEQKVELEAGAQARGQEVGALRQEVARLRERLQGEAAGSSPEEPPPQPPSPAEVTSPLRSLSPEGHQEEEEEEEEEAVLLWEALCDEDPAGLDPKDPNRPRFTLQELRDVLHERNELKAKVFLLQEELAYYKSEEAEDELVTPSPSPSPEMRTRSRSSAQPESGIKRLYYSDWLMVGPSQCDRTQPVRIVV</sequence>
<feature type="region of interest" description="Disordered" evidence="15">
    <location>
        <begin position="248"/>
        <end position="291"/>
    </location>
</feature>
<comment type="subcellular location">
    <subcellularLocation>
        <location evidence="1">Cell projection</location>
        <location evidence="1">Cilium</location>
    </subcellularLocation>
    <subcellularLocation>
        <location evidence="2">Cytoplasm</location>
        <location evidence="2">Cytoskeleton</location>
        <location evidence="2">Microtubule organizing center</location>
        <location evidence="2">Centrosome</location>
    </subcellularLocation>
    <subcellularLocation>
        <location evidence="3">Cytoplasm</location>
        <location evidence="3">Cytosol</location>
    </subcellularLocation>
</comment>
<feature type="region of interest" description="Disordered" evidence="15">
    <location>
        <begin position="347"/>
        <end position="377"/>
    </location>
</feature>
<dbReference type="PANTHER" id="PTHR21502">
    <property type="entry name" value="ZINC FINGER PROTEIN DZIP1"/>
    <property type="match status" value="1"/>
</dbReference>
<dbReference type="Gene3D" id="1.20.58.1770">
    <property type="match status" value="1"/>
</dbReference>
<evidence type="ECO:0000256" key="2">
    <source>
        <dbReference type="ARBA" id="ARBA00004300"/>
    </source>
</evidence>
<protein>
    <recommendedName>
        <fullName evidence="12">RILP-like protein 1</fullName>
    </recommendedName>
    <alternativeName>
        <fullName evidence="13">Rab-interacting lysosomal-like protein 1</fullName>
    </alternativeName>
</protein>
<keyword evidence="9" id="KW-0206">Cytoskeleton</keyword>
<evidence type="ECO:0000256" key="7">
    <source>
        <dbReference type="ARBA" id="ARBA00023054"/>
    </source>
</evidence>
<evidence type="ECO:0000313" key="18">
    <source>
        <dbReference type="Ensembl" id="ENSSFAP00005035452.1"/>
    </source>
</evidence>
<evidence type="ECO:0000256" key="8">
    <source>
        <dbReference type="ARBA" id="ARBA00023069"/>
    </source>
</evidence>
<keyword evidence="19" id="KW-1185">Reference proteome</keyword>
<dbReference type="Proteomes" id="UP000472267">
    <property type="component" value="Unassembled WGS sequence"/>
</dbReference>
<evidence type="ECO:0000256" key="12">
    <source>
        <dbReference type="ARBA" id="ARBA00040816"/>
    </source>
</evidence>
<dbReference type="PANTHER" id="PTHR21502:SF6">
    <property type="entry name" value="RILP-LIKE PROTEIN 1"/>
    <property type="match status" value="1"/>
</dbReference>
<gene>
    <name evidence="18" type="primary">rilpl1</name>
</gene>
<dbReference type="GO" id="GO:0060271">
    <property type="term" value="P:cilium assembly"/>
    <property type="evidence" value="ECO:0007669"/>
    <property type="project" value="TreeGrafter"/>
</dbReference>
<dbReference type="PROSITE" id="PS51777">
    <property type="entry name" value="RH2"/>
    <property type="match status" value="1"/>
</dbReference>
<keyword evidence="5" id="KW-0963">Cytoplasm</keyword>
<evidence type="ECO:0000259" key="17">
    <source>
        <dbReference type="PROSITE" id="PS51777"/>
    </source>
</evidence>
<evidence type="ECO:0000256" key="9">
    <source>
        <dbReference type="ARBA" id="ARBA00023212"/>
    </source>
</evidence>
<evidence type="ECO:0000256" key="1">
    <source>
        <dbReference type="ARBA" id="ARBA00004138"/>
    </source>
</evidence>
<feature type="compositionally biased region" description="Acidic residues" evidence="15">
    <location>
        <begin position="281"/>
        <end position="291"/>
    </location>
</feature>
<keyword evidence="7 14" id="KW-0175">Coiled coil</keyword>